<reference evidence="1" key="1">
    <citation type="submission" date="2014-11" db="EMBL/GenBank/DDBJ databases">
        <authorList>
            <person name="Otto D Thomas"/>
            <person name="Naeem Raeece"/>
        </authorList>
    </citation>
    <scope>NUCLEOTIDE SEQUENCE</scope>
</reference>
<proteinExistence type="predicted"/>
<dbReference type="AlphaFoldDB" id="A0A0G4HLF4"/>
<sequence length="164" mass="18523">MMVVLKKIDSTRLKRFLIALHRVTLGNFDLYDAFRLWLPVVLGKSFHMCSDESDYPLYLQTKDLLVSYLPCIHALADGKPEEEATTYKLANVLPTHFAPVKQTLFDAWGVPPDHPGRARAKLGQVFWKNPSSYKGGLVDLKAHASMLKVLKALFKLVALSDWPV</sequence>
<feature type="non-terminal residue" evidence="1">
    <location>
        <position position="164"/>
    </location>
</feature>
<organism evidence="1">
    <name type="scientific">Chromera velia CCMP2878</name>
    <dbReference type="NCBI Taxonomy" id="1169474"/>
    <lineage>
        <taxon>Eukaryota</taxon>
        <taxon>Sar</taxon>
        <taxon>Alveolata</taxon>
        <taxon>Colpodellida</taxon>
        <taxon>Chromeraceae</taxon>
        <taxon>Chromera</taxon>
    </lineage>
</organism>
<dbReference type="EMBL" id="CDMZ01003046">
    <property type="protein sequence ID" value="CEM44910.1"/>
    <property type="molecule type" value="Genomic_DNA"/>
</dbReference>
<protein>
    <submittedName>
        <fullName evidence="1">Uncharacterized protein</fullName>
    </submittedName>
</protein>
<gene>
    <name evidence="1" type="ORF">Cvel_28696</name>
</gene>
<accession>A0A0G4HLF4</accession>
<evidence type="ECO:0000313" key="1">
    <source>
        <dbReference type="EMBL" id="CEM44910.1"/>
    </source>
</evidence>
<name>A0A0G4HLF4_9ALVE</name>